<keyword evidence="7" id="KW-0256">Endoplasmic reticulum</keyword>
<evidence type="ECO:0000313" key="14">
    <source>
        <dbReference type="EMBL" id="AXL97329.1"/>
    </source>
</evidence>
<accession>A0A346CNX0</accession>
<name>A0A346CNX0_CONMI</name>
<dbReference type="GO" id="GO:0031418">
    <property type="term" value="F:L-ascorbic acid binding"/>
    <property type="evidence" value="ECO:0007669"/>
    <property type="project" value="UniProtKB-KW"/>
</dbReference>
<evidence type="ECO:0000256" key="8">
    <source>
        <dbReference type="ARBA" id="ARBA00022896"/>
    </source>
</evidence>
<dbReference type="Pfam" id="PF13640">
    <property type="entry name" value="2OG-FeII_Oxy_3"/>
    <property type="match status" value="1"/>
</dbReference>
<evidence type="ECO:0000256" key="10">
    <source>
        <dbReference type="ARBA" id="ARBA00023002"/>
    </source>
</evidence>
<dbReference type="InterPro" id="IPR013547">
    <property type="entry name" value="P4H_N"/>
</dbReference>
<evidence type="ECO:0000256" key="3">
    <source>
        <dbReference type="ARBA" id="ARBA00004319"/>
    </source>
</evidence>
<dbReference type="AlphaFoldDB" id="A0A346CNX0"/>
<gene>
    <name evidence="14" type="primary">P4HA1</name>
</gene>
<dbReference type="InterPro" id="IPR005123">
    <property type="entry name" value="Oxoglu/Fe-dep_dioxygenase_dom"/>
</dbReference>
<keyword evidence="10" id="KW-0560">Oxidoreductase</keyword>
<evidence type="ECO:0000256" key="5">
    <source>
        <dbReference type="ARBA" id="ARBA00012269"/>
    </source>
</evidence>
<evidence type="ECO:0000256" key="7">
    <source>
        <dbReference type="ARBA" id="ARBA00022824"/>
    </source>
</evidence>
<keyword evidence="8" id="KW-0847">Vitamin C</keyword>
<keyword evidence="9" id="KW-0223">Dioxygenase</keyword>
<reference evidence="14" key="1">
    <citation type="journal article" date="2019" name="J. Proteomics">
        <title>Cone snail prolyl-4-hydroxylase alpha-subunit sequences derived from transcriptomic data and mass spectrometric analysis of variable proline hydroxylation in C. amadis venom.</title>
        <authorList>
            <person name="Vijayasarathy M."/>
            <person name="Balaram P."/>
        </authorList>
    </citation>
    <scope>NUCLEOTIDE SEQUENCE</scope>
</reference>
<keyword evidence="6" id="KW-0479">Metal-binding</keyword>
<comment type="function">
    <text evidence="2">Catalyzes the post-translational formation of 4-hydroxyproline in -Xaa-Pro-Gly- sequences in collagens and other proteins.</text>
</comment>
<protein>
    <recommendedName>
        <fullName evidence="5">procollagen-proline 4-dioxygenase</fullName>
        <ecNumber evidence="5">1.14.11.2</ecNumber>
    </recommendedName>
</protein>
<evidence type="ECO:0000256" key="2">
    <source>
        <dbReference type="ARBA" id="ARBA00002035"/>
    </source>
</evidence>
<comment type="similarity">
    <text evidence="4">Belongs to the P4HA family.</text>
</comment>
<dbReference type="PROSITE" id="PS51471">
    <property type="entry name" value="FE2OG_OXY"/>
    <property type="match status" value="1"/>
</dbReference>
<dbReference type="EC" id="1.14.11.2" evidence="5"/>
<dbReference type="Gene3D" id="2.60.120.620">
    <property type="entry name" value="q2cbj1_9rhob like domain"/>
    <property type="match status" value="1"/>
</dbReference>
<dbReference type="InterPro" id="IPR011990">
    <property type="entry name" value="TPR-like_helical_dom_sf"/>
</dbReference>
<comment type="cofactor">
    <cofactor evidence="1">
        <name>L-ascorbate</name>
        <dbReference type="ChEBI" id="CHEBI:38290"/>
    </cofactor>
</comment>
<evidence type="ECO:0000256" key="11">
    <source>
        <dbReference type="ARBA" id="ARBA00023004"/>
    </source>
</evidence>
<dbReference type="InterPro" id="IPR045054">
    <property type="entry name" value="P4HA-like"/>
</dbReference>
<keyword evidence="12" id="KW-0325">Glycoprotein</keyword>
<comment type="subcellular location">
    <subcellularLocation>
        <location evidence="3">Endoplasmic reticulum lumen</location>
    </subcellularLocation>
</comment>
<sequence>MKLTAPALVMRGTLLAIVFGPVLVTSIVTSYEKLRMLVERGDDALIQSIEETIAEDQERIKNLTAILSQYYGILKADYQFQADHPNDFYLLVKHHVTTWFDSEIDQDYIPVLEEVIKEQNVTFPILNDFPDAVLALIRLQYVYKLKAQDMFEGNYLGYMGPALDRVDAYLIGKQAFDTGYLPQAQMWLQMNVDLLSDALENDKHDPSQDGGSSIEELRAEYLFTLCLLGRTYFYMNDSETARKMYQQCNNPKLTDNEDAEQLGKELEADNSTELLEKFASKILSSDENTSALCSREKDHRVTVIRPHHVCRYKSDPFIPYRRFREEILSTSPYASVFYDVIHDSEIARLKEIARKEGLRRGRVMGTGVSESRTGDLVWVHDEDDPLVARVSQRVAAFSRLDVTMREQHRWSAEPMQVVNYGLGGHYDVHMDPFQDRDNGHNRLATVLFYLTDVEKGGATIFPKVGVSVSPVKGMALMWYNYQPHMKDRDRLTYHAGCPVLMGNKWIANKWIWHYGNMFRRPCGPSPQSTQLDVENIVTLDALNQVIE</sequence>
<proteinExistence type="evidence at transcript level"/>
<evidence type="ECO:0000256" key="6">
    <source>
        <dbReference type="ARBA" id="ARBA00022723"/>
    </source>
</evidence>
<dbReference type="GO" id="GO:0004656">
    <property type="term" value="F:procollagen-proline 4-dioxygenase activity"/>
    <property type="evidence" value="ECO:0007669"/>
    <property type="project" value="UniProtKB-EC"/>
</dbReference>
<dbReference type="SMART" id="SM00702">
    <property type="entry name" value="P4Hc"/>
    <property type="match status" value="1"/>
</dbReference>
<feature type="domain" description="Fe2OG dioxygenase" evidence="13">
    <location>
        <begin position="411"/>
        <end position="513"/>
    </location>
</feature>
<dbReference type="Gene3D" id="1.25.40.10">
    <property type="entry name" value="Tetratricopeptide repeat domain"/>
    <property type="match status" value="1"/>
</dbReference>
<dbReference type="PANTHER" id="PTHR10869">
    <property type="entry name" value="PROLYL 4-HYDROXYLASE ALPHA SUBUNIT"/>
    <property type="match status" value="1"/>
</dbReference>
<keyword evidence="11" id="KW-0408">Iron</keyword>
<dbReference type="GO" id="GO:0005506">
    <property type="term" value="F:iron ion binding"/>
    <property type="evidence" value="ECO:0007669"/>
    <property type="project" value="InterPro"/>
</dbReference>
<dbReference type="EMBL" id="MH013358">
    <property type="protein sequence ID" value="AXL97329.1"/>
    <property type="molecule type" value="mRNA"/>
</dbReference>
<dbReference type="Pfam" id="PF08336">
    <property type="entry name" value="P4Ha_N"/>
    <property type="match status" value="1"/>
</dbReference>
<evidence type="ECO:0000256" key="12">
    <source>
        <dbReference type="ARBA" id="ARBA00023180"/>
    </source>
</evidence>
<dbReference type="InterPro" id="IPR006620">
    <property type="entry name" value="Pro_4_hyd_alph"/>
</dbReference>
<organism evidence="14">
    <name type="scientific">Conus miles</name>
    <name type="common">Soldier cone</name>
    <name type="synonym">Mile cone</name>
    <dbReference type="NCBI Taxonomy" id="69564"/>
    <lineage>
        <taxon>Eukaryota</taxon>
        <taxon>Metazoa</taxon>
        <taxon>Spiralia</taxon>
        <taxon>Lophotrochozoa</taxon>
        <taxon>Mollusca</taxon>
        <taxon>Gastropoda</taxon>
        <taxon>Caenogastropoda</taxon>
        <taxon>Neogastropoda</taxon>
        <taxon>Conoidea</taxon>
        <taxon>Conidae</taxon>
        <taxon>Conus</taxon>
        <taxon>Rhizoconus</taxon>
    </lineage>
</organism>
<evidence type="ECO:0000259" key="13">
    <source>
        <dbReference type="PROSITE" id="PS51471"/>
    </source>
</evidence>
<dbReference type="InterPro" id="IPR044862">
    <property type="entry name" value="Pro_4_hyd_alph_FE2OG_OXY"/>
</dbReference>
<evidence type="ECO:0000256" key="9">
    <source>
        <dbReference type="ARBA" id="ARBA00022964"/>
    </source>
</evidence>
<evidence type="ECO:0000256" key="4">
    <source>
        <dbReference type="ARBA" id="ARBA00006511"/>
    </source>
</evidence>
<dbReference type="PANTHER" id="PTHR10869:SF244">
    <property type="entry name" value="PROLYL 4-HYDROXYLASE SUBUNIT ALPHA-2"/>
    <property type="match status" value="1"/>
</dbReference>
<dbReference type="GO" id="GO:0005788">
    <property type="term" value="C:endoplasmic reticulum lumen"/>
    <property type="evidence" value="ECO:0007669"/>
    <property type="project" value="UniProtKB-SubCell"/>
</dbReference>
<evidence type="ECO:0000256" key="1">
    <source>
        <dbReference type="ARBA" id="ARBA00001961"/>
    </source>
</evidence>